<proteinExistence type="predicted"/>
<dbReference type="EMBL" id="AVOT02000423">
    <property type="protein sequence ID" value="MBW0462811.1"/>
    <property type="molecule type" value="Genomic_DNA"/>
</dbReference>
<evidence type="ECO:0000313" key="2">
    <source>
        <dbReference type="Proteomes" id="UP000765509"/>
    </source>
</evidence>
<keyword evidence="2" id="KW-1185">Reference proteome</keyword>
<accession>A0A9Q3BC32</accession>
<gene>
    <name evidence="1" type="ORF">O181_002526</name>
</gene>
<dbReference type="AlphaFoldDB" id="A0A9Q3BC32"/>
<reference evidence="1" key="1">
    <citation type="submission" date="2021-03" db="EMBL/GenBank/DDBJ databases">
        <title>Draft genome sequence of rust myrtle Austropuccinia psidii MF-1, a brazilian biotype.</title>
        <authorList>
            <person name="Quecine M.C."/>
            <person name="Pachon D.M.R."/>
            <person name="Bonatelli M.L."/>
            <person name="Correr F.H."/>
            <person name="Franceschini L.M."/>
            <person name="Leite T.F."/>
            <person name="Margarido G.R.A."/>
            <person name="Almeida C.A."/>
            <person name="Ferrarezi J.A."/>
            <person name="Labate C.A."/>
        </authorList>
    </citation>
    <scope>NUCLEOTIDE SEQUENCE</scope>
    <source>
        <strain evidence="1">MF-1</strain>
    </source>
</reference>
<name>A0A9Q3BC32_9BASI</name>
<organism evidence="1 2">
    <name type="scientific">Austropuccinia psidii MF-1</name>
    <dbReference type="NCBI Taxonomy" id="1389203"/>
    <lineage>
        <taxon>Eukaryota</taxon>
        <taxon>Fungi</taxon>
        <taxon>Dikarya</taxon>
        <taxon>Basidiomycota</taxon>
        <taxon>Pucciniomycotina</taxon>
        <taxon>Pucciniomycetes</taxon>
        <taxon>Pucciniales</taxon>
        <taxon>Sphaerophragmiaceae</taxon>
        <taxon>Austropuccinia</taxon>
    </lineage>
</organism>
<dbReference type="Proteomes" id="UP000765509">
    <property type="component" value="Unassembled WGS sequence"/>
</dbReference>
<evidence type="ECO:0000313" key="1">
    <source>
        <dbReference type="EMBL" id="MBW0462811.1"/>
    </source>
</evidence>
<sequence>MIILILKKLIILRISELFHQSFRLAYHCQLYSSFDGPRGLLIIIRLRTIAVILQNRKITVLDLGFVRIRSKAVDKADIIRTDCVKAILPKCQIEKVFLALKLSKIKEKKTCLITPSIPCRNSLQISIN</sequence>
<comment type="caution">
    <text evidence="1">The sequence shown here is derived from an EMBL/GenBank/DDBJ whole genome shotgun (WGS) entry which is preliminary data.</text>
</comment>
<protein>
    <submittedName>
        <fullName evidence="1">Uncharacterized protein</fullName>
    </submittedName>
</protein>